<dbReference type="InterPro" id="IPR029058">
    <property type="entry name" value="AB_hydrolase_fold"/>
</dbReference>
<evidence type="ECO:0000313" key="2">
    <source>
        <dbReference type="EMBL" id="KAK0726581.1"/>
    </source>
</evidence>
<proteinExistence type="predicted"/>
<name>A0AA40B2R5_9PEZI</name>
<dbReference type="GO" id="GO:0016020">
    <property type="term" value="C:membrane"/>
    <property type="evidence" value="ECO:0007669"/>
    <property type="project" value="TreeGrafter"/>
</dbReference>
<accession>A0AA40B2R5</accession>
<gene>
    <name evidence="2" type="ORF">B0T21DRAFT_371862</name>
</gene>
<keyword evidence="2" id="KW-0378">Hydrolase</keyword>
<dbReference type="EMBL" id="JAUKTV010000010">
    <property type="protein sequence ID" value="KAK0726581.1"/>
    <property type="molecule type" value="Genomic_DNA"/>
</dbReference>
<comment type="caution">
    <text evidence="2">The sequence shown here is derived from an EMBL/GenBank/DDBJ whole genome shotgun (WGS) entry which is preliminary data.</text>
</comment>
<sequence>MVSPSPADSPADSPATSLSFTSWNDDKLITIVLLHGGFTCRLEFALVLPHLSDFHVLVPDLPLHSASRHIKPGTTDNSARHVAQLIRSHAHGGKAHVVGVSMGGYIGQCLALDQPDLVLSLFVTGAAPVVGKRLFMAQWPRVTYYTMKPMLDWLPAWVYQYQASLLGLRLSTELIAEMRDNTTWELIQDMFPWILSFTLDHVRQLKVRTLSIAGAKGDDVPMIERTADALRSRRTNHDEAWPEDGSGAIVIREATHGWDMQFPELFAQGVSAWVKGEALPNEFERL</sequence>
<keyword evidence="3" id="KW-1185">Reference proteome</keyword>
<dbReference type="InterPro" id="IPR000073">
    <property type="entry name" value="AB_hydrolase_1"/>
</dbReference>
<dbReference type="Proteomes" id="UP001172159">
    <property type="component" value="Unassembled WGS sequence"/>
</dbReference>
<dbReference type="PANTHER" id="PTHR43798">
    <property type="entry name" value="MONOACYLGLYCEROL LIPASE"/>
    <property type="match status" value="1"/>
</dbReference>
<dbReference type="Gene3D" id="3.40.50.1820">
    <property type="entry name" value="alpha/beta hydrolase"/>
    <property type="match status" value="1"/>
</dbReference>
<dbReference type="PANTHER" id="PTHR43798:SF33">
    <property type="entry name" value="HYDROLASE, PUTATIVE (AFU_ORTHOLOGUE AFUA_2G14860)-RELATED"/>
    <property type="match status" value="1"/>
</dbReference>
<reference evidence="2" key="1">
    <citation type="submission" date="2023-06" db="EMBL/GenBank/DDBJ databases">
        <title>Genome-scale phylogeny and comparative genomics of the fungal order Sordariales.</title>
        <authorList>
            <consortium name="Lawrence Berkeley National Laboratory"/>
            <person name="Hensen N."/>
            <person name="Bonometti L."/>
            <person name="Westerberg I."/>
            <person name="Brannstrom I.O."/>
            <person name="Guillou S."/>
            <person name="Cros-Aarteil S."/>
            <person name="Calhoun S."/>
            <person name="Haridas S."/>
            <person name="Kuo A."/>
            <person name="Mondo S."/>
            <person name="Pangilinan J."/>
            <person name="Riley R."/>
            <person name="Labutti K."/>
            <person name="Andreopoulos B."/>
            <person name="Lipzen A."/>
            <person name="Chen C."/>
            <person name="Yanf M."/>
            <person name="Daum C."/>
            <person name="Ng V."/>
            <person name="Clum A."/>
            <person name="Steindorff A."/>
            <person name="Ohm R."/>
            <person name="Martin F."/>
            <person name="Silar P."/>
            <person name="Natvig D."/>
            <person name="Lalanne C."/>
            <person name="Gautier V."/>
            <person name="Ament-Velasquez S.L."/>
            <person name="Kruys A."/>
            <person name="Hutchinson M.I."/>
            <person name="Powell A.J."/>
            <person name="Barry K."/>
            <person name="Miller A.N."/>
            <person name="Grigoriev I.V."/>
            <person name="Debuchy R."/>
            <person name="Gladieux P."/>
            <person name="Thoren M.H."/>
            <person name="Johannesson H."/>
        </authorList>
    </citation>
    <scope>NUCLEOTIDE SEQUENCE</scope>
    <source>
        <strain evidence="2">CBS 540.89</strain>
    </source>
</reference>
<dbReference type="SUPFAM" id="SSF53474">
    <property type="entry name" value="alpha/beta-Hydrolases"/>
    <property type="match status" value="1"/>
</dbReference>
<evidence type="ECO:0000259" key="1">
    <source>
        <dbReference type="Pfam" id="PF00561"/>
    </source>
</evidence>
<protein>
    <submittedName>
        <fullName evidence="2">Alpha/Beta hydrolase protein</fullName>
    </submittedName>
</protein>
<feature type="domain" description="AB hydrolase-1" evidence="1">
    <location>
        <begin position="30"/>
        <end position="143"/>
    </location>
</feature>
<dbReference type="InterPro" id="IPR050266">
    <property type="entry name" value="AB_hydrolase_sf"/>
</dbReference>
<dbReference type="GO" id="GO:0016787">
    <property type="term" value="F:hydrolase activity"/>
    <property type="evidence" value="ECO:0007669"/>
    <property type="project" value="UniProtKB-KW"/>
</dbReference>
<dbReference type="AlphaFoldDB" id="A0AA40B2R5"/>
<evidence type="ECO:0000313" key="3">
    <source>
        <dbReference type="Proteomes" id="UP001172159"/>
    </source>
</evidence>
<dbReference type="Pfam" id="PF00561">
    <property type="entry name" value="Abhydrolase_1"/>
    <property type="match status" value="1"/>
</dbReference>
<organism evidence="2 3">
    <name type="scientific">Apiosordaria backusii</name>
    <dbReference type="NCBI Taxonomy" id="314023"/>
    <lineage>
        <taxon>Eukaryota</taxon>
        <taxon>Fungi</taxon>
        <taxon>Dikarya</taxon>
        <taxon>Ascomycota</taxon>
        <taxon>Pezizomycotina</taxon>
        <taxon>Sordariomycetes</taxon>
        <taxon>Sordariomycetidae</taxon>
        <taxon>Sordariales</taxon>
        <taxon>Lasiosphaeriaceae</taxon>
        <taxon>Apiosordaria</taxon>
    </lineage>
</organism>